<evidence type="ECO:0000313" key="2">
    <source>
        <dbReference type="EMBL" id="EFL46286.1"/>
    </source>
</evidence>
<dbReference type="AlphaFoldDB" id="E1KQF9"/>
<dbReference type="InterPro" id="IPR041657">
    <property type="entry name" value="HTH_17"/>
</dbReference>
<evidence type="ECO:0000313" key="3">
    <source>
        <dbReference type="Proteomes" id="UP000003610"/>
    </source>
</evidence>
<dbReference type="EMBL" id="AEDO01000031">
    <property type="protein sequence ID" value="EFL46286.1"/>
    <property type="molecule type" value="Genomic_DNA"/>
</dbReference>
<protein>
    <submittedName>
        <fullName evidence="2">DNA binding domain, excisionase family</fullName>
    </submittedName>
</protein>
<gene>
    <name evidence="2" type="ORF">HMPREF9296_0749</name>
</gene>
<reference evidence="2 3" key="1">
    <citation type="submission" date="2010-08" db="EMBL/GenBank/DDBJ databases">
        <authorList>
            <person name="Durkin A.S."/>
            <person name="Madupu R."/>
            <person name="Torralba M."/>
            <person name="Gillis M."/>
            <person name="Methe B."/>
            <person name="Sutton G."/>
            <person name="Nelson K.E."/>
        </authorList>
    </citation>
    <scope>NUCLEOTIDE SEQUENCE [LARGE SCALE GENOMIC DNA]</scope>
    <source>
        <strain evidence="2 3">FB035-09AN</strain>
    </source>
</reference>
<dbReference type="Pfam" id="PF12728">
    <property type="entry name" value="HTH_17"/>
    <property type="match status" value="1"/>
</dbReference>
<sequence>MVQNEITFENLPKAVAHLVSEVAEIKNLVCKGQAPIVPPKRIPIGIDDACKLIGKAKPTVYTLVRKRLLPCYKNGKHLYFFEDELLAWIEGGKKRLLPKSTRRQKLLFLRNILILPFYKYMHYGKGKN</sequence>
<dbReference type="Proteomes" id="UP000003610">
    <property type="component" value="Unassembled WGS sequence"/>
</dbReference>
<organism evidence="2 3">
    <name type="scientific">Prevotella disiens FB035-09AN</name>
    <dbReference type="NCBI Taxonomy" id="866771"/>
    <lineage>
        <taxon>Bacteria</taxon>
        <taxon>Pseudomonadati</taxon>
        <taxon>Bacteroidota</taxon>
        <taxon>Bacteroidia</taxon>
        <taxon>Bacteroidales</taxon>
        <taxon>Prevotellaceae</taxon>
        <taxon>Prevotella</taxon>
    </lineage>
</organism>
<name>E1KQF9_9BACT</name>
<feature type="domain" description="Helix-turn-helix" evidence="1">
    <location>
        <begin position="46"/>
        <end position="91"/>
    </location>
</feature>
<dbReference type="eggNOG" id="COG3311">
    <property type="taxonomic scope" value="Bacteria"/>
</dbReference>
<comment type="caution">
    <text evidence="2">The sequence shown here is derived from an EMBL/GenBank/DDBJ whole genome shotgun (WGS) entry which is preliminary data.</text>
</comment>
<accession>E1KQF9</accession>
<dbReference type="STRING" id="866771.HMPREF9296_0749"/>
<evidence type="ECO:0000259" key="1">
    <source>
        <dbReference type="Pfam" id="PF12728"/>
    </source>
</evidence>
<proteinExistence type="predicted"/>